<evidence type="ECO:0000313" key="2">
    <source>
        <dbReference type="Proteomes" id="UP001320706"/>
    </source>
</evidence>
<reference evidence="1" key="1">
    <citation type="submission" date="2024-02" db="EMBL/GenBank/DDBJ databases">
        <title>Metagenome Assembled Genome of Zalaria obscura JY119.</title>
        <authorList>
            <person name="Vighnesh L."/>
            <person name="Jagadeeshwari U."/>
            <person name="Venkata Ramana C."/>
            <person name="Sasikala C."/>
        </authorList>
    </citation>
    <scope>NUCLEOTIDE SEQUENCE</scope>
    <source>
        <strain evidence="1">JY119</strain>
    </source>
</reference>
<dbReference type="EMBL" id="JAMKPW020000004">
    <property type="protein sequence ID" value="KAK8219351.1"/>
    <property type="molecule type" value="Genomic_DNA"/>
</dbReference>
<proteinExistence type="predicted"/>
<evidence type="ECO:0000313" key="1">
    <source>
        <dbReference type="EMBL" id="KAK8219351.1"/>
    </source>
</evidence>
<organism evidence="1 2">
    <name type="scientific">Zalaria obscura</name>
    <dbReference type="NCBI Taxonomy" id="2024903"/>
    <lineage>
        <taxon>Eukaryota</taxon>
        <taxon>Fungi</taxon>
        <taxon>Dikarya</taxon>
        <taxon>Ascomycota</taxon>
        <taxon>Pezizomycotina</taxon>
        <taxon>Dothideomycetes</taxon>
        <taxon>Dothideomycetidae</taxon>
        <taxon>Dothideales</taxon>
        <taxon>Zalariaceae</taxon>
        <taxon>Zalaria</taxon>
    </lineage>
</organism>
<gene>
    <name evidence="1" type="ORF">M8818_001085</name>
</gene>
<name>A0ACC3SM74_9PEZI</name>
<accession>A0ACC3SM74</accession>
<dbReference type="Proteomes" id="UP001320706">
    <property type="component" value="Unassembled WGS sequence"/>
</dbReference>
<keyword evidence="2" id="KW-1185">Reference proteome</keyword>
<protein>
    <submittedName>
        <fullName evidence="1">Uncharacterized protein</fullName>
    </submittedName>
</protein>
<comment type="caution">
    <text evidence="1">The sequence shown here is derived from an EMBL/GenBank/DDBJ whole genome shotgun (WGS) entry which is preliminary data.</text>
</comment>
<sequence length="337" mass="37909">MADDALKCFEYLVTNVPVWIADLQKISQKVEQRQNEHAFSDDLPEPVKPRKSPSMESIRPNIDTPLASVSNVAIKAHPSEYNGRNTQQPLAAQLHLSHRKRKPTSIISGSASAHPKYRPRRMVEVYYDAEAQKLFETLVRGVGTARGQVRKGKMVARMEALNDDIFNTDPDTVDEDKEFANMMKMGYKGRDGSVRNGGGRFQLPRMDAGTQVYDDLDSALEKGQALSEHAAHLFLKDGDCGHELISIRKYLDEVLERSRIQSDILKGKQQRQRRISKERKATERKEAERMTAKPLIPSIHSTSPKTGGGLEVDDESEPEFDVKALGFHRRSHGVSGY</sequence>